<keyword evidence="1" id="KW-0732">Signal</keyword>
<dbReference type="RefSeq" id="WP_183465343.1">
    <property type="nucleotide sequence ID" value="NZ_CP050297.1"/>
</dbReference>
<protein>
    <recommendedName>
        <fullName evidence="4">Cytochrome c domain-containing protein</fullName>
    </recommendedName>
</protein>
<evidence type="ECO:0000313" key="3">
    <source>
        <dbReference type="Proteomes" id="UP000515465"/>
    </source>
</evidence>
<evidence type="ECO:0000313" key="2">
    <source>
        <dbReference type="EMBL" id="QND61616.1"/>
    </source>
</evidence>
<dbReference type="EMBL" id="CP050297">
    <property type="protein sequence ID" value="QND61616.1"/>
    <property type="molecule type" value="Genomic_DNA"/>
</dbReference>
<evidence type="ECO:0008006" key="4">
    <source>
        <dbReference type="Google" id="ProtNLM"/>
    </source>
</evidence>
<accession>A0A7G6T4D4</accession>
<geneLocation type="plasmid" evidence="2 3">
    <name>p_2</name>
</geneLocation>
<reference evidence="2" key="1">
    <citation type="journal article" date="2020" name="Mol. Plant Microbe Interact.">
        <title>Complete genome sequences of four natural Pseudomonas isolates that catabolize a wide range of aromatic compounds relevant to lignin valorization.</title>
        <authorList>
            <person name="Hatmaker E.A."/>
            <person name="Presle G."/>
            <person name="Cannon O."/>
            <person name="Guss A.M."/>
            <person name="Elkins J.G."/>
        </authorList>
    </citation>
    <scope>NUCLEOTIDE SEQUENCE</scope>
    <source>
        <strain evidence="2">583</strain>
        <plasmid evidence="2">p_2</plasmid>
    </source>
</reference>
<name>A0A7G6T4D4_9HYPH</name>
<feature type="signal peptide" evidence="1">
    <location>
        <begin position="1"/>
        <end position="20"/>
    </location>
</feature>
<feature type="chain" id="PRO_5028799159" description="Cytochrome c domain-containing protein" evidence="1">
    <location>
        <begin position="21"/>
        <end position="427"/>
    </location>
</feature>
<dbReference type="AlphaFoldDB" id="A0A7G6T4D4"/>
<dbReference type="Proteomes" id="UP000515465">
    <property type="component" value="Plasmid p_2"/>
</dbReference>
<evidence type="ECO:0000256" key="1">
    <source>
        <dbReference type="SAM" id="SignalP"/>
    </source>
</evidence>
<sequence length="427" mass="47037">MRIFVATILALAVGSTAVGAAGTSEGTMPNYCQTTPIRGDAFDRPSKHAWDLFVSLNHPAIDRKIARGTPDCFKPFGAPGATSVWETWRNAQSEVYTKNGAEPPFWNDVTTLKDEAPGKVPLPKSGKSGGPGPFFSPSDGIFHNAGGFGETRMNRATYEFIRDECLFSVEGQQRYAKAVDEGKKPPIQFPADSIEVKAAWIDFDDPQGDKSAPPIPEAQRGTYYTAEFEGKVYGLIALHIITKDIANWFWASFHHKDQPDDGIKFTSPDDYGVPRIAQGTVWENYRLGGTQVDFTLPTGSATILGDHNIEYKFVRSSCIACHATAAISREIWTSETGRKFVSMPSAQQKAVCSISPEDGGGVEVCKEVIGKEAFRPDTDKLVLERGIPDPTWFQRDGEPFFHQTDFVWSIPFRGRSESAPPPDRCIR</sequence>
<proteinExistence type="predicted"/>
<organism evidence="2 3">
    <name type="scientific">Mesorhizobium huakuii</name>
    <dbReference type="NCBI Taxonomy" id="28104"/>
    <lineage>
        <taxon>Bacteria</taxon>
        <taxon>Pseudomonadati</taxon>
        <taxon>Pseudomonadota</taxon>
        <taxon>Alphaproteobacteria</taxon>
        <taxon>Hyphomicrobiales</taxon>
        <taxon>Phyllobacteriaceae</taxon>
        <taxon>Mesorhizobium</taxon>
    </lineage>
</organism>
<gene>
    <name evidence="2" type="ORF">HB778_35620</name>
</gene>
<keyword evidence="2" id="KW-0614">Plasmid</keyword>